<keyword evidence="4" id="KW-1185">Reference proteome</keyword>
<evidence type="ECO:0000313" key="4">
    <source>
        <dbReference type="Proteomes" id="UP000516437"/>
    </source>
</evidence>
<feature type="region of interest" description="Disordered" evidence="1">
    <location>
        <begin position="121"/>
        <end position="143"/>
    </location>
</feature>
<dbReference type="InterPro" id="IPR058594">
    <property type="entry name" value="PB1-like_dom_pln"/>
</dbReference>
<dbReference type="Pfam" id="PF26130">
    <property type="entry name" value="PB1-like"/>
    <property type="match status" value="1"/>
</dbReference>
<name>A0A6A1WAD4_9ROSI</name>
<sequence>MVIVLRKRKMIMKVLIHHGGKFKWGEEYIGITNKIGWINVDYVSTIELMSCVNGLGYLYVGYMWYSLNDNPMTEVKPLLDDTKVVEMQQRVHKELHKTFHISLEHLVDLLTIVKPDADLGEETDVGESEELGRDTNLDDEGVC</sequence>
<reference evidence="3 4" key="1">
    <citation type="journal article" date="2019" name="Plant Biotechnol. J.">
        <title>The red bayberry genome and genetic basis of sex determination.</title>
        <authorList>
            <person name="Jia H.M."/>
            <person name="Jia H.J."/>
            <person name="Cai Q.L."/>
            <person name="Wang Y."/>
            <person name="Zhao H.B."/>
            <person name="Yang W.F."/>
            <person name="Wang G.Y."/>
            <person name="Li Y.H."/>
            <person name="Zhan D.L."/>
            <person name="Shen Y.T."/>
            <person name="Niu Q.F."/>
            <person name="Chang L."/>
            <person name="Qiu J."/>
            <person name="Zhao L."/>
            <person name="Xie H.B."/>
            <person name="Fu W.Y."/>
            <person name="Jin J."/>
            <person name="Li X.W."/>
            <person name="Jiao Y."/>
            <person name="Zhou C.C."/>
            <person name="Tu T."/>
            <person name="Chai C.Y."/>
            <person name="Gao J.L."/>
            <person name="Fan L.J."/>
            <person name="van de Weg E."/>
            <person name="Wang J.Y."/>
            <person name="Gao Z.S."/>
        </authorList>
    </citation>
    <scope>NUCLEOTIDE SEQUENCE [LARGE SCALE GENOMIC DNA]</scope>
    <source>
        <tissue evidence="3">Leaves</tissue>
    </source>
</reference>
<dbReference type="Proteomes" id="UP000516437">
    <property type="component" value="Chromosome 3"/>
</dbReference>
<organism evidence="3 4">
    <name type="scientific">Morella rubra</name>
    <name type="common">Chinese bayberry</name>
    <dbReference type="NCBI Taxonomy" id="262757"/>
    <lineage>
        <taxon>Eukaryota</taxon>
        <taxon>Viridiplantae</taxon>
        <taxon>Streptophyta</taxon>
        <taxon>Embryophyta</taxon>
        <taxon>Tracheophyta</taxon>
        <taxon>Spermatophyta</taxon>
        <taxon>Magnoliopsida</taxon>
        <taxon>eudicotyledons</taxon>
        <taxon>Gunneridae</taxon>
        <taxon>Pentapetalae</taxon>
        <taxon>rosids</taxon>
        <taxon>fabids</taxon>
        <taxon>Fagales</taxon>
        <taxon>Myricaceae</taxon>
        <taxon>Morella</taxon>
    </lineage>
</organism>
<accession>A0A6A1WAD4</accession>
<comment type="caution">
    <text evidence="3">The sequence shown here is derived from an EMBL/GenBank/DDBJ whole genome shotgun (WGS) entry which is preliminary data.</text>
</comment>
<protein>
    <recommendedName>
        <fullName evidence="2">PB1-like domain-containing protein</fullName>
    </recommendedName>
</protein>
<dbReference type="AlphaFoldDB" id="A0A6A1WAD4"/>
<evidence type="ECO:0000259" key="2">
    <source>
        <dbReference type="Pfam" id="PF26130"/>
    </source>
</evidence>
<gene>
    <name evidence="3" type="ORF">CJ030_MR3G009392</name>
</gene>
<feature type="domain" description="PB1-like" evidence="2">
    <location>
        <begin position="12"/>
        <end position="105"/>
    </location>
</feature>
<proteinExistence type="predicted"/>
<evidence type="ECO:0000256" key="1">
    <source>
        <dbReference type="SAM" id="MobiDB-lite"/>
    </source>
</evidence>
<dbReference type="EMBL" id="RXIC02000021">
    <property type="protein sequence ID" value="KAB1220658.1"/>
    <property type="molecule type" value="Genomic_DNA"/>
</dbReference>
<evidence type="ECO:0000313" key="3">
    <source>
        <dbReference type="EMBL" id="KAB1220658.1"/>
    </source>
</evidence>